<feature type="transmembrane region" description="Helical" evidence="6">
    <location>
        <begin position="145"/>
        <end position="166"/>
    </location>
</feature>
<keyword evidence="4 6" id="KW-1133">Transmembrane helix</keyword>
<dbReference type="PANTHER" id="PTHR30213:SF0">
    <property type="entry name" value="UPF0761 MEMBRANE PROTEIN YIHY"/>
    <property type="match status" value="1"/>
</dbReference>
<dbReference type="OrthoDB" id="10036517at2759"/>
<evidence type="ECO:0000256" key="5">
    <source>
        <dbReference type="ARBA" id="ARBA00023136"/>
    </source>
</evidence>
<feature type="transmembrane region" description="Helical" evidence="6">
    <location>
        <begin position="172"/>
        <end position="195"/>
    </location>
</feature>
<evidence type="ECO:0000256" key="4">
    <source>
        <dbReference type="ARBA" id="ARBA00022989"/>
    </source>
</evidence>
<feature type="transmembrane region" description="Helical" evidence="6">
    <location>
        <begin position="38"/>
        <end position="59"/>
    </location>
</feature>
<keyword evidence="3 6" id="KW-0812">Transmembrane</keyword>
<comment type="subcellular location">
    <subcellularLocation>
        <location evidence="1">Cell membrane</location>
        <topology evidence="1">Multi-pass membrane protein</topology>
    </subcellularLocation>
</comment>
<dbReference type="InterPro" id="IPR017039">
    <property type="entry name" value="Virul_fac_BrkB"/>
</dbReference>
<organism evidence="7 8">
    <name type="scientific">Adineta steineri</name>
    <dbReference type="NCBI Taxonomy" id="433720"/>
    <lineage>
        <taxon>Eukaryota</taxon>
        <taxon>Metazoa</taxon>
        <taxon>Spiralia</taxon>
        <taxon>Gnathifera</taxon>
        <taxon>Rotifera</taxon>
        <taxon>Eurotatoria</taxon>
        <taxon>Bdelloidea</taxon>
        <taxon>Adinetida</taxon>
        <taxon>Adinetidae</taxon>
        <taxon>Adineta</taxon>
    </lineage>
</organism>
<reference evidence="7" key="1">
    <citation type="submission" date="2021-02" db="EMBL/GenBank/DDBJ databases">
        <authorList>
            <person name="Nowell W R."/>
        </authorList>
    </citation>
    <scope>NUCLEOTIDE SEQUENCE</scope>
</reference>
<feature type="transmembrane region" description="Helical" evidence="6">
    <location>
        <begin position="239"/>
        <end position="260"/>
    </location>
</feature>
<dbReference type="Proteomes" id="UP000663891">
    <property type="component" value="Unassembled WGS sequence"/>
</dbReference>
<dbReference type="EMBL" id="CAJNON010000170">
    <property type="protein sequence ID" value="CAF1063174.1"/>
    <property type="molecule type" value="Genomic_DNA"/>
</dbReference>
<keyword evidence="2" id="KW-1003">Cell membrane</keyword>
<proteinExistence type="predicted"/>
<name>A0A814LAG3_9BILA</name>
<dbReference type="AlphaFoldDB" id="A0A814LAG3"/>
<evidence type="ECO:0000256" key="6">
    <source>
        <dbReference type="SAM" id="Phobius"/>
    </source>
</evidence>
<evidence type="ECO:0000256" key="3">
    <source>
        <dbReference type="ARBA" id="ARBA00022692"/>
    </source>
</evidence>
<evidence type="ECO:0000313" key="7">
    <source>
        <dbReference type="EMBL" id="CAF1063174.1"/>
    </source>
</evidence>
<gene>
    <name evidence="7" type="ORF">VCS650_LOCUS18061</name>
</gene>
<dbReference type="PANTHER" id="PTHR30213">
    <property type="entry name" value="INNER MEMBRANE PROTEIN YHJD"/>
    <property type="match status" value="1"/>
</dbReference>
<dbReference type="GO" id="GO:0005886">
    <property type="term" value="C:plasma membrane"/>
    <property type="evidence" value="ECO:0007669"/>
    <property type="project" value="UniProtKB-SubCell"/>
</dbReference>
<sequence length="314" mass="35009">MMGVNVKEKFGRFKFHSIQFFWKIVHDWSFSLSSLIGYNLLVSLLPLILCLFSIATLVFQDDQAVIDNIRNRLINAFPKDEGIADIIDGLLKSLSKQAGLVFLITFCVSVFAGSRLMIGIDDVLTIIYRIRERSAIDQNIHAIKILLSFIILMPLLLISSSAPALLTKHEGFAQIGTALGSAIFGFLLFELIYYYVPNRKMLFRHTWAGALAAAIGLQLLLSIFPMYVHSFMSNYVGQLGFIIVAVLLFYLFGLILVIGAQINAYFFDHIQPFSVGLGTLLSRNLDNENAVLIDGNLQPKDNTSTLIEGLNPLP</sequence>
<protein>
    <recommendedName>
        <fullName evidence="9">YihY/virulence factor BrkB family protein</fullName>
    </recommendedName>
</protein>
<evidence type="ECO:0000256" key="2">
    <source>
        <dbReference type="ARBA" id="ARBA00022475"/>
    </source>
</evidence>
<evidence type="ECO:0008006" key="9">
    <source>
        <dbReference type="Google" id="ProtNLM"/>
    </source>
</evidence>
<keyword evidence="5 6" id="KW-0472">Membrane</keyword>
<evidence type="ECO:0000313" key="8">
    <source>
        <dbReference type="Proteomes" id="UP000663891"/>
    </source>
</evidence>
<comment type="caution">
    <text evidence="7">The sequence shown here is derived from an EMBL/GenBank/DDBJ whole genome shotgun (WGS) entry which is preliminary data.</text>
</comment>
<dbReference type="Pfam" id="PF03631">
    <property type="entry name" value="Virul_fac_BrkB"/>
    <property type="match status" value="1"/>
</dbReference>
<evidence type="ECO:0000256" key="1">
    <source>
        <dbReference type="ARBA" id="ARBA00004651"/>
    </source>
</evidence>
<accession>A0A814LAG3</accession>
<feature type="transmembrane region" description="Helical" evidence="6">
    <location>
        <begin position="100"/>
        <end position="124"/>
    </location>
</feature>
<feature type="transmembrane region" description="Helical" evidence="6">
    <location>
        <begin position="207"/>
        <end position="227"/>
    </location>
</feature>